<dbReference type="PANTHER" id="PTHR45947:SF3">
    <property type="entry name" value="SULFOQUINOVOSYL TRANSFERASE SQD2"/>
    <property type="match status" value="1"/>
</dbReference>
<evidence type="ECO:0000259" key="3">
    <source>
        <dbReference type="Pfam" id="PF00534"/>
    </source>
</evidence>
<evidence type="ECO:0000313" key="4">
    <source>
        <dbReference type="EMBL" id="MFC0582458.1"/>
    </source>
</evidence>
<organism evidence="4 5">
    <name type="scientific">Micrococcoides hystricis</name>
    <dbReference type="NCBI Taxonomy" id="1572761"/>
    <lineage>
        <taxon>Bacteria</taxon>
        <taxon>Bacillati</taxon>
        <taxon>Actinomycetota</taxon>
        <taxon>Actinomycetes</taxon>
        <taxon>Micrococcales</taxon>
        <taxon>Micrococcaceae</taxon>
        <taxon>Micrococcoides</taxon>
    </lineage>
</organism>
<keyword evidence="2 4" id="KW-0808">Transferase</keyword>
<protein>
    <recommendedName>
        <fullName evidence="1">D-inositol 3-phosphate glycosyltransferase</fullName>
    </recommendedName>
</protein>
<feature type="domain" description="Glycosyl transferase family 1" evidence="3">
    <location>
        <begin position="162"/>
        <end position="328"/>
    </location>
</feature>
<dbReference type="Proteomes" id="UP001589862">
    <property type="component" value="Unassembled WGS sequence"/>
</dbReference>
<dbReference type="Gene3D" id="3.40.50.2000">
    <property type="entry name" value="Glycogen Phosphorylase B"/>
    <property type="match status" value="1"/>
</dbReference>
<accession>A0ABV6PBI3</accession>
<dbReference type="SUPFAM" id="SSF53756">
    <property type="entry name" value="UDP-Glycosyltransferase/glycogen phosphorylase"/>
    <property type="match status" value="1"/>
</dbReference>
<dbReference type="CDD" id="cd03801">
    <property type="entry name" value="GT4_PimA-like"/>
    <property type="match status" value="1"/>
</dbReference>
<reference evidence="4 5" key="1">
    <citation type="submission" date="2024-09" db="EMBL/GenBank/DDBJ databases">
        <authorList>
            <person name="Sun Q."/>
            <person name="Mori K."/>
        </authorList>
    </citation>
    <scope>NUCLEOTIDE SEQUENCE [LARGE SCALE GENOMIC DNA]</scope>
    <source>
        <strain evidence="4 5">NCAIM B.02604</strain>
    </source>
</reference>
<evidence type="ECO:0000313" key="5">
    <source>
        <dbReference type="Proteomes" id="UP001589862"/>
    </source>
</evidence>
<keyword evidence="5" id="KW-1185">Reference proteome</keyword>
<dbReference type="RefSeq" id="WP_377459629.1">
    <property type="nucleotide sequence ID" value="NZ_JBHLUB010000030.1"/>
</dbReference>
<dbReference type="EMBL" id="JBHLUB010000030">
    <property type="protein sequence ID" value="MFC0582458.1"/>
    <property type="molecule type" value="Genomic_DNA"/>
</dbReference>
<evidence type="ECO:0000256" key="2">
    <source>
        <dbReference type="ARBA" id="ARBA00022679"/>
    </source>
</evidence>
<sequence length="351" mass="37901">MSFTFVVPAELPGPSGGTVYNESMMRALTDLGENVHRQDISGLWPDPGHEAHAELACGLAPRGHYLVDGIIGLAAPEVLADAQADGSKIHILVHSLLSDTFFGEDPSRDHEFARHQEEALQLADSVICTSSWAQAMVEDRYRLNHIHSVLPGTDPAAVACGSQPPRILMLGSLTRVKNQLVALQALTQLTDIPWQASLVGSTDSDPEYARAVQEFIRDNFAAGRVQLHGVQSGAELETIWQATDLLVLTSTTETYGMVVTEALARGIPAIVPANTGATEALTGSAETASTADDLPGAILDPSDLETLVQVLRTWLLDTMQRHLWRAAALQRRDELRSWTTAARELKGLIHG</sequence>
<dbReference type="GO" id="GO:0016757">
    <property type="term" value="F:glycosyltransferase activity"/>
    <property type="evidence" value="ECO:0007669"/>
    <property type="project" value="UniProtKB-KW"/>
</dbReference>
<keyword evidence="4" id="KW-0328">Glycosyltransferase</keyword>
<comment type="caution">
    <text evidence="4">The sequence shown here is derived from an EMBL/GenBank/DDBJ whole genome shotgun (WGS) entry which is preliminary data.</text>
</comment>
<gene>
    <name evidence="4" type="ORF">ACFFFR_08700</name>
</gene>
<dbReference type="Pfam" id="PF00534">
    <property type="entry name" value="Glycos_transf_1"/>
    <property type="match status" value="1"/>
</dbReference>
<dbReference type="InterPro" id="IPR050194">
    <property type="entry name" value="Glycosyltransferase_grp1"/>
</dbReference>
<dbReference type="InterPro" id="IPR001296">
    <property type="entry name" value="Glyco_trans_1"/>
</dbReference>
<name>A0ABV6PBI3_9MICC</name>
<evidence type="ECO:0000256" key="1">
    <source>
        <dbReference type="ARBA" id="ARBA00021292"/>
    </source>
</evidence>
<dbReference type="PANTHER" id="PTHR45947">
    <property type="entry name" value="SULFOQUINOVOSYL TRANSFERASE SQD2"/>
    <property type="match status" value="1"/>
</dbReference>
<proteinExistence type="predicted"/>